<dbReference type="InterPro" id="IPR008630">
    <property type="entry name" value="Glyco_trans_34"/>
</dbReference>
<accession>A0AAV5RF45</accession>
<dbReference type="Pfam" id="PF05637">
    <property type="entry name" value="Glyco_transf_34"/>
    <property type="match status" value="1"/>
</dbReference>
<comment type="caution">
    <text evidence="4">The sequence shown here is derived from an EMBL/GenBank/DDBJ whole genome shotgun (WGS) entry which is preliminary data.</text>
</comment>
<reference evidence="4 5" key="1">
    <citation type="journal article" date="2023" name="Elife">
        <title>Identification of key yeast species and microbe-microbe interactions impacting larval growth of Drosophila in the wild.</title>
        <authorList>
            <person name="Mure A."/>
            <person name="Sugiura Y."/>
            <person name="Maeda R."/>
            <person name="Honda K."/>
            <person name="Sakurai N."/>
            <person name="Takahashi Y."/>
            <person name="Watada M."/>
            <person name="Katoh T."/>
            <person name="Gotoh A."/>
            <person name="Gotoh Y."/>
            <person name="Taniguchi I."/>
            <person name="Nakamura K."/>
            <person name="Hayashi T."/>
            <person name="Katayama T."/>
            <person name="Uemura T."/>
            <person name="Hattori Y."/>
        </authorList>
    </citation>
    <scope>NUCLEOTIDE SEQUENCE [LARGE SCALE GENOMIC DNA]</scope>
    <source>
        <strain evidence="4 5">SB-73</strain>
    </source>
</reference>
<keyword evidence="5" id="KW-1185">Reference proteome</keyword>
<dbReference type="EMBL" id="BTGC01000001">
    <property type="protein sequence ID" value="GMM49378.1"/>
    <property type="molecule type" value="Genomic_DNA"/>
</dbReference>
<dbReference type="InterPro" id="IPR029044">
    <property type="entry name" value="Nucleotide-diphossugar_trans"/>
</dbReference>
<evidence type="ECO:0000313" key="5">
    <source>
        <dbReference type="Proteomes" id="UP001362899"/>
    </source>
</evidence>
<comment type="similarity">
    <text evidence="1">Belongs to the glycosyltransferase 34 family.</text>
</comment>
<dbReference type="GO" id="GO:0000139">
    <property type="term" value="C:Golgi membrane"/>
    <property type="evidence" value="ECO:0007669"/>
    <property type="project" value="TreeGrafter"/>
</dbReference>
<proteinExistence type="inferred from homology"/>
<evidence type="ECO:0000313" key="4">
    <source>
        <dbReference type="EMBL" id="GMM49378.1"/>
    </source>
</evidence>
<evidence type="ECO:0000256" key="3">
    <source>
        <dbReference type="ARBA" id="ARBA00022679"/>
    </source>
</evidence>
<evidence type="ECO:0000256" key="2">
    <source>
        <dbReference type="ARBA" id="ARBA00022676"/>
    </source>
</evidence>
<dbReference type="PANTHER" id="PTHR31306:SF5">
    <property type="entry name" value="ALPHA-1,6-MANNOSYLTRANSFERASE MNN10-RELATED"/>
    <property type="match status" value="1"/>
</dbReference>
<dbReference type="GO" id="GO:0016757">
    <property type="term" value="F:glycosyltransferase activity"/>
    <property type="evidence" value="ECO:0007669"/>
    <property type="project" value="UniProtKB-KW"/>
</dbReference>
<keyword evidence="2" id="KW-0328">Glycosyltransferase</keyword>
<protein>
    <submittedName>
        <fullName evidence="4">Alpha-1,6-mannosyltransferase</fullName>
    </submittedName>
</protein>
<dbReference type="AlphaFoldDB" id="A0AAV5RF45"/>
<gene>
    <name evidence="4" type="ORF">DASB73_003360</name>
</gene>
<sequence length="326" mass="37722">MKDRVRPFGNAAIRMASMGSRLLRTRKAISLVVLLVVIAALSLFTSVPLLPHFGKPAKVVIVLGANKGGGVLQWKSAKDWDIEKISIANKKDYAKRHGYQLVVKDMTARRKYSQEWREGWQKVDILKDAMRQFPKAEWFWWVDLNTYIMEPQKSLDQLLFSKLDDLERDCYSYNPANLNLDLPFVDYNVPISMILSQDCSGFSLGSLFLRRGEWTDLLLDVIWDPIFYGQMYSQWGHIEQSALEYLYNTEPWIRSATAFAPQRTINAYPPGACGDASDNSPVHYNEEDRDFIVNLAGCDWGRDCWSEMTGYQQKAKDLHRKRFFFF</sequence>
<name>A0AAV5RF45_STABA</name>
<dbReference type="Gene3D" id="3.90.550.10">
    <property type="entry name" value="Spore Coat Polysaccharide Biosynthesis Protein SpsA, Chain A"/>
    <property type="match status" value="1"/>
</dbReference>
<organism evidence="4 5">
    <name type="scientific">Starmerella bacillaris</name>
    <name type="common">Yeast</name>
    <name type="synonym">Candida zemplinina</name>
    <dbReference type="NCBI Taxonomy" id="1247836"/>
    <lineage>
        <taxon>Eukaryota</taxon>
        <taxon>Fungi</taxon>
        <taxon>Dikarya</taxon>
        <taxon>Ascomycota</taxon>
        <taxon>Saccharomycotina</taxon>
        <taxon>Dipodascomycetes</taxon>
        <taxon>Dipodascales</taxon>
        <taxon>Trichomonascaceae</taxon>
        <taxon>Starmerella</taxon>
    </lineage>
</organism>
<dbReference type="PANTHER" id="PTHR31306">
    <property type="entry name" value="ALPHA-1,6-MANNOSYLTRANSFERASE MNN11-RELATED"/>
    <property type="match status" value="1"/>
</dbReference>
<dbReference type="GO" id="GO:0006487">
    <property type="term" value="P:protein N-linked glycosylation"/>
    <property type="evidence" value="ECO:0007669"/>
    <property type="project" value="TreeGrafter"/>
</dbReference>
<keyword evidence="3" id="KW-0808">Transferase</keyword>
<evidence type="ECO:0000256" key="1">
    <source>
        <dbReference type="ARBA" id="ARBA00005664"/>
    </source>
</evidence>
<dbReference type="Proteomes" id="UP001362899">
    <property type="component" value="Unassembled WGS sequence"/>
</dbReference>